<name>A0ABP3C4C7_9MICO</name>
<dbReference type="EMBL" id="BAAAAF010000001">
    <property type="protein sequence ID" value="GAA0034486.1"/>
    <property type="molecule type" value="Genomic_DNA"/>
</dbReference>
<evidence type="ECO:0000313" key="2">
    <source>
        <dbReference type="EMBL" id="GAA0034486.1"/>
    </source>
</evidence>
<comment type="caution">
    <text evidence="2">The sequence shown here is derived from an EMBL/GenBank/DDBJ whole genome shotgun (WGS) entry which is preliminary data.</text>
</comment>
<organism evidence="2 3">
    <name type="scientific">Brevibacterium metallidurans</name>
    <dbReference type="NCBI Taxonomy" id="1482676"/>
    <lineage>
        <taxon>Bacteria</taxon>
        <taxon>Bacillati</taxon>
        <taxon>Actinomycetota</taxon>
        <taxon>Actinomycetes</taxon>
        <taxon>Micrococcales</taxon>
        <taxon>Brevibacteriaceae</taxon>
        <taxon>Brevibacterium</taxon>
    </lineage>
</organism>
<protein>
    <submittedName>
        <fullName evidence="2">Uncharacterized protein</fullName>
    </submittedName>
</protein>
<sequence>MVSSAAIHGSAGKRTERGSDLVVGAFVDVAGAVICTASSVAFGEPSRWVLRLISAIIAALTVKEKRTPLHNCA</sequence>
<keyword evidence="1" id="KW-0472">Membrane</keyword>
<gene>
    <name evidence="2" type="ORF">NCCP602_04470</name>
</gene>
<dbReference type="Proteomes" id="UP001498238">
    <property type="component" value="Unassembled WGS sequence"/>
</dbReference>
<proteinExistence type="predicted"/>
<evidence type="ECO:0000256" key="1">
    <source>
        <dbReference type="SAM" id="Phobius"/>
    </source>
</evidence>
<feature type="transmembrane region" description="Helical" evidence="1">
    <location>
        <begin position="21"/>
        <end position="42"/>
    </location>
</feature>
<keyword evidence="3" id="KW-1185">Reference proteome</keyword>
<keyword evidence="1" id="KW-1133">Transmembrane helix</keyword>
<keyword evidence="1" id="KW-0812">Transmembrane</keyword>
<evidence type="ECO:0000313" key="3">
    <source>
        <dbReference type="Proteomes" id="UP001498238"/>
    </source>
</evidence>
<accession>A0ABP3C4C7</accession>
<reference evidence="2 3" key="1">
    <citation type="submission" date="2024-01" db="EMBL/GenBank/DDBJ databases">
        <title>Characterization of antibiotic resistant novel bacterial strains and their environmental applications.</title>
        <authorList>
            <person name="Manzoor S."/>
            <person name="Abbas S."/>
            <person name="Arshad M."/>
            <person name="Ahmed I."/>
        </authorList>
    </citation>
    <scope>NUCLEOTIDE SEQUENCE [LARGE SCALE GENOMIC DNA]</scope>
    <source>
        <strain evidence="2 3">NCCP-602</strain>
    </source>
</reference>